<evidence type="ECO:0000313" key="3">
    <source>
        <dbReference type="EMBL" id="REL31757.1"/>
    </source>
</evidence>
<dbReference type="InterPro" id="IPR013320">
    <property type="entry name" value="ConA-like_dom_sf"/>
</dbReference>
<dbReference type="EMBL" id="QUOT01000001">
    <property type="protein sequence ID" value="REL31757.1"/>
    <property type="molecule type" value="Genomic_DNA"/>
</dbReference>
<accession>A0A3E0U5B4</accession>
<dbReference type="RefSeq" id="WP_116016846.1">
    <property type="nucleotide sequence ID" value="NZ_QUOT01000001.1"/>
</dbReference>
<organism evidence="3 4">
    <name type="scientific">Thalassotalea euphylliae</name>
    <dbReference type="NCBI Taxonomy" id="1655234"/>
    <lineage>
        <taxon>Bacteria</taxon>
        <taxon>Pseudomonadati</taxon>
        <taxon>Pseudomonadota</taxon>
        <taxon>Gammaproteobacteria</taxon>
        <taxon>Alteromonadales</taxon>
        <taxon>Colwelliaceae</taxon>
        <taxon>Thalassotalea</taxon>
    </lineage>
</organism>
<dbReference type="Proteomes" id="UP000256899">
    <property type="component" value="Unassembled WGS sequence"/>
</dbReference>
<comment type="caution">
    <text evidence="3">The sequence shown here is derived from an EMBL/GenBank/DDBJ whole genome shotgun (WGS) entry which is preliminary data.</text>
</comment>
<proteinExistence type="predicted"/>
<sequence>MLKSFKSLSFLSLFLTFTNAQANIIIDTSLWTLAESPARGGSQGITSANGNQAIQNNNANGALISDFIFDGDFVFSGFMTPTSDLFDDDDILGVVFGWQDERNHYRLGWEQGGLNDRGDRADGRFSVSSGLFLVKEVDGVSSTLFEQELFWQDDINYRFSVARSGEEISFSLGGVEQSFTDNSFTTGHVGFYTESQTARFSSLAGRPNSAEIPEPDTLALLGLVLLGVAVRKSRR</sequence>
<evidence type="ECO:0000256" key="1">
    <source>
        <dbReference type="SAM" id="SignalP"/>
    </source>
</evidence>
<dbReference type="SUPFAM" id="SSF49899">
    <property type="entry name" value="Concanavalin A-like lectins/glucanases"/>
    <property type="match status" value="1"/>
</dbReference>
<dbReference type="Gene3D" id="2.60.120.200">
    <property type="match status" value="1"/>
</dbReference>
<dbReference type="NCBIfam" id="TIGR02595">
    <property type="entry name" value="PEP_CTERM"/>
    <property type="match status" value="1"/>
</dbReference>
<name>A0A3E0U5B4_9GAMM</name>
<evidence type="ECO:0000313" key="4">
    <source>
        <dbReference type="Proteomes" id="UP000256899"/>
    </source>
</evidence>
<reference evidence="4" key="1">
    <citation type="submission" date="2018-08" db="EMBL/GenBank/DDBJ databases">
        <title>Thalassotalea euphylliae genome.</title>
        <authorList>
            <person name="Summers S."/>
            <person name="Rice S.A."/>
            <person name="Freckelton M.L."/>
            <person name="Nedved B.T."/>
            <person name="Hadfield M.G."/>
        </authorList>
    </citation>
    <scope>NUCLEOTIDE SEQUENCE [LARGE SCALE GENOMIC DNA]</scope>
    <source>
        <strain evidence="4">H3</strain>
    </source>
</reference>
<dbReference type="InterPro" id="IPR013424">
    <property type="entry name" value="Ice-binding_C"/>
</dbReference>
<feature type="chain" id="PRO_5017555179" evidence="1">
    <location>
        <begin position="23"/>
        <end position="235"/>
    </location>
</feature>
<evidence type="ECO:0000259" key="2">
    <source>
        <dbReference type="Pfam" id="PF07589"/>
    </source>
</evidence>
<feature type="domain" description="Ice-binding protein C-terminal" evidence="2">
    <location>
        <begin position="212"/>
        <end position="235"/>
    </location>
</feature>
<dbReference type="AlphaFoldDB" id="A0A3E0U5B4"/>
<feature type="signal peptide" evidence="1">
    <location>
        <begin position="1"/>
        <end position="22"/>
    </location>
</feature>
<keyword evidence="4" id="KW-1185">Reference proteome</keyword>
<protein>
    <submittedName>
        <fullName evidence="3">PEP-CTERM sorting domain-containing protein</fullName>
    </submittedName>
</protein>
<dbReference type="Pfam" id="PF07589">
    <property type="entry name" value="PEP-CTERM"/>
    <property type="match status" value="1"/>
</dbReference>
<keyword evidence="1" id="KW-0732">Signal</keyword>
<gene>
    <name evidence="3" type="ORF">DXX94_14115</name>
</gene>